<dbReference type="InterPro" id="IPR036291">
    <property type="entry name" value="NAD(P)-bd_dom_sf"/>
</dbReference>
<evidence type="ECO:0000313" key="10">
    <source>
        <dbReference type="Proteomes" id="UP000054018"/>
    </source>
</evidence>
<dbReference type="CDD" id="cd08297">
    <property type="entry name" value="CAD3"/>
    <property type="match status" value="1"/>
</dbReference>
<keyword evidence="6" id="KW-0560">Oxidoreductase</keyword>
<feature type="domain" description="Enoyl reductase (ER)" evidence="8">
    <location>
        <begin position="16"/>
        <end position="342"/>
    </location>
</feature>
<comment type="cofactor">
    <cofactor evidence="1">
        <name>Zn(2+)</name>
        <dbReference type="ChEBI" id="CHEBI:29105"/>
    </cofactor>
</comment>
<evidence type="ECO:0000256" key="7">
    <source>
        <dbReference type="ARBA" id="ARBA00023027"/>
    </source>
</evidence>
<dbReference type="AlphaFoldDB" id="A0A0D0AC64"/>
<organism evidence="9 10">
    <name type="scientific">Pisolithus microcarpus 441</name>
    <dbReference type="NCBI Taxonomy" id="765257"/>
    <lineage>
        <taxon>Eukaryota</taxon>
        <taxon>Fungi</taxon>
        <taxon>Dikarya</taxon>
        <taxon>Basidiomycota</taxon>
        <taxon>Agaricomycotina</taxon>
        <taxon>Agaricomycetes</taxon>
        <taxon>Agaricomycetidae</taxon>
        <taxon>Boletales</taxon>
        <taxon>Sclerodermatineae</taxon>
        <taxon>Pisolithaceae</taxon>
        <taxon>Pisolithus</taxon>
    </lineage>
</organism>
<dbReference type="Gene3D" id="3.40.50.720">
    <property type="entry name" value="NAD(P)-binding Rossmann-like Domain"/>
    <property type="match status" value="1"/>
</dbReference>
<proteinExistence type="inferred from homology"/>
<keyword evidence="5" id="KW-0862">Zinc</keyword>
<dbReference type="SUPFAM" id="SSF51735">
    <property type="entry name" value="NAD(P)-binding Rossmann-fold domains"/>
    <property type="match status" value="1"/>
</dbReference>
<dbReference type="Pfam" id="PF08240">
    <property type="entry name" value="ADH_N"/>
    <property type="match status" value="1"/>
</dbReference>
<evidence type="ECO:0000256" key="5">
    <source>
        <dbReference type="ARBA" id="ARBA00022833"/>
    </source>
</evidence>
<evidence type="ECO:0000313" key="9">
    <source>
        <dbReference type="EMBL" id="KIK29618.1"/>
    </source>
</evidence>
<dbReference type="PANTHER" id="PTHR42940:SF3">
    <property type="entry name" value="ALCOHOL DEHYDROGENASE 1-RELATED"/>
    <property type="match status" value="1"/>
</dbReference>
<dbReference type="InterPro" id="IPR013154">
    <property type="entry name" value="ADH-like_N"/>
</dbReference>
<evidence type="ECO:0000256" key="4">
    <source>
        <dbReference type="ARBA" id="ARBA00022723"/>
    </source>
</evidence>
<dbReference type="Gene3D" id="3.90.180.10">
    <property type="entry name" value="Medium-chain alcohol dehydrogenases, catalytic domain"/>
    <property type="match status" value="1"/>
</dbReference>
<evidence type="ECO:0000256" key="6">
    <source>
        <dbReference type="ARBA" id="ARBA00023002"/>
    </source>
</evidence>
<dbReference type="InterPro" id="IPR011032">
    <property type="entry name" value="GroES-like_sf"/>
</dbReference>
<dbReference type="Proteomes" id="UP000054018">
    <property type="component" value="Unassembled WGS sequence"/>
</dbReference>
<dbReference type="GO" id="GO:0046872">
    <property type="term" value="F:metal ion binding"/>
    <property type="evidence" value="ECO:0007669"/>
    <property type="project" value="UniProtKB-KW"/>
</dbReference>
<evidence type="ECO:0000256" key="2">
    <source>
        <dbReference type="ARBA" id="ARBA00008072"/>
    </source>
</evidence>
<name>A0A0D0AC64_9AGAM</name>
<gene>
    <name evidence="9" type="ORF">PISMIDRAFT_6866</name>
</gene>
<dbReference type="GO" id="GO:0005737">
    <property type="term" value="C:cytoplasm"/>
    <property type="evidence" value="ECO:0007669"/>
    <property type="project" value="TreeGrafter"/>
</dbReference>
<dbReference type="InterPro" id="IPR013149">
    <property type="entry name" value="ADH-like_C"/>
</dbReference>
<dbReference type="FunFam" id="3.40.50.720:FF:000039">
    <property type="entry name" value="Alcohol dehydrogenase AdhP"/>
    <property type="match status" value="1"/>
</dbReference>
<keyword evidence="10" id="KW-1185">Reference proteome</keyword>
<dbReference type="SMART" id="SM00829">
    <property type="entry name" value="PKS_ER"/>
    <property type="match status" value="1"/>
</dbReference>
<dbReference type="EC" id="1.1.1.1" evidence="3"/>
<keyword evidence="7" id="KW-0520">NAD</keyword>
<sequence length="344" mass="36607">MSLPSTQRVAQFQRFGERTKILTEYPVPNPATLSPNECIVKMEYAGVCHSDLHARDGDLAIKPTLPRIGGHEGVGTVVAIGVGTTNSPINIGDRVGLKFLARTCLKCECCCRGAELCCASVSIHGFTVDGSFAEYAVAWTDYVTPIPDSVDSAAVTPFLCAGVTVYKGLKYIDRQPGDWIAIPAIQYARHMGFRVIAIDSSKAKQDLCISLGAEKWIDFRESGSNLVDDVMAAADGKGPHAALVTAGSAEPFNQALSYLRPGGTLVGVGLPPATFDIPFGVLMGKQLKIIASALGSLQDTVEAIDYAAQGKVKCQYVVRPLEDLDSIFADLQNGDVAGRVVIKL</sequence>
<dbReference type="GO" id="GO:0004022">
    <property type="term" value="F:alcohol dehydrogenase (NAD+) activity"/>
    <property type="evidence" value="ECO:0007669"/>
    <property type="project" value="UniProtKB-EC"/>
</dbReference>
<dbReference type="InterPro" id="IPR020843">
    <property type="entry name" value="ER"/>
</dbReference>
<protein>
    <recommendedName>
        <fullName evidence="3">alcohol dehydrogenase</fullName>
        <ecNumber evidence="3">1.1.1.1</ecNumber>
    </recommendedName>
</protein>
<reference evidence="9 10" key="1">
    <citation type="submission" date="2014-04" db="EMBL/GenBank/DDBJ databases">
        <authorList>
            <consortium name="DOE Joint Genome Institute"/>
            <person name="Kuo A."/>
            <person name="Kohler A."/>
            <person name="Costa M.D."/>
            <person name="Nagy L.G."/>
            <person name="Floudas D."/>
            <person name="Copeland A."/>
            <person name="Barry K.W."/>
            <person name="Cichocki N."/>
            <person name="Veneault-Fourrey C."/>
            <person name="LaButti K."/>
            <person name="Lindquist E.A."/>
            <person name="Lipzen A."/>
            <person name="Lundell T."/>
            <person name="Morin E."/>
            <person name="Murat C."/>
            <person name="Sun H."/>
            <person name="Tunlid A."/>
            <person name="Henrissat B."/>
            <person name="Grigoriev I.V."/>
            <person name="Hibbett D.S."/>
            <person name="Martin F."/>
            <person name="Nordberg H.P."/>
            <person name="Cantor M.N."/>
            <person name="Hua S.X."/>
        </authorList>
    </citation>
    <scope>NUCLEOTIDE SEQUENCE [LARGE SCALE GENOMIC DNA]</scope>
    <source>
        <strain evidence="9 10">441</strain>
    </source>
</reference>
<dbReference type="HOGENOM" id="CLU_026673_20_1_1"/>
<dbReference type="STRING" id="765257.A0A0D0AC64"/>
<dbReference type="OrthoDB" id="1879366at2759"/>
<evidence type="ECO:0000259" key="8">
    <source>
        <dbReference type="SMART" id="SM00829"/>
    </source>
</evidence>
<dbReference type="SUPFAM" id="SSF50129">
    <property type="entry name" value="GroES-like"/>
    <property type="match status" value="1"/>
</dbReference>
<dbReference type="EMBL" id="KN833689">
    <property type="protein sequence ID" value="KIK29618.1"/>
    <property type="molecule type" value="Genomic_DNA"/>
</dbReference>
<dbReference type="PANTHER" id="PTHR42940">
    <property type="entry name" value="ALCOHOL DEHYDROGENASE 1-RELATED"/>
    <property type="match status" value="1"/>
</dbReference>
<evidence type="ECO:0000256" key="3">
    <source>
        <dbReference type="ARBA" id="ARBA00013190"/>
    </source>
</evidence>
<accession>A0A0D0AC64</accession>
<evidence type="ECO:0000256" key="1">
    <source>
        <dbReference type="ARBA" id="ARBA00001947"/>
    </source>
</evidence>
<comment type="similarity">
    <text evidence="2">Belongs to the zinc-containing alcohol dehydrogenase family.</text>
</comment>
<dbReference type="Pfam" id="PF00107">
    <property type="entry name" value="ADH_zinc_N"/>
    <property type="match status" value="1"/>
</dbReference>
<reference evidence="10" key="2">
    <citation type="submission" date="2015-01" db="EMBL/GenBank/DDBJ databases">
        <title>Evolutionary Origins and Diversification of the Mycorrhizal Mutualists.</title>
        <authorList>
            <consortium name="DOE Joint Genome Institute"/>
            <consortium name="Mycorrhizal Genomics Consortium"/>
            <person name="Kohler A."/>
            <person name="Kuo A."/>
            <person name="Nagy L.G."/>
            <person name="Floudas D."/>
            <person name="Copeland A."/>
            <person name="Barry K.W."/>
            <person name="Cichocki N."/>
            <person name="Veneault-Fourrey C."/>
            <person name="LaButti K."/>
            <person name="Lindquist E.A."/>
            <person name="Lipzen A."/>
            <person name="Lundell T."/>
            <person name="Morin E."/>
            <person name="Murat C."/>
            <person name="Riley R."/>
            <person name="Ohm R."/>
            <person name="Sun H."/>
            <person name="Tunlid A."/>
            <person name="Henrissat B."/>
            <person name="Grigoriev I.V."/>
            <person name="Hibbett D.S."/>
            <person name="Martin F."/>
        </authorList>
    </citation>
    <scope>NUCLEOTIDE SEQUENCE [LARGE SCALE GENOMIC DNA]</scope>
    <source>
        <strain evidence="10">441</strain>
    </source>
</reference>
<keyword evidence="4" id="KW-0479">Metal-binding</keyword>